<accession>A0A3M8ASZ7</accession>
<dbReference type="GeneID" id="82813536"/>
<dbReference type="Gene3D" id="3.90.1200.10">
    <property type="match status" value="1"/>
</dbReference>
<proteinExistence type="inferred from homology"/>
<feature type="domain" description="Aminoglycoside phosphotransferase" evidence="2">
    <location>
        <begin position="42"/>
        <end position="284"/>
    </location>
</feature>
<dbReference type="Proteomes" id="UP000317180">
    <property type="component" value="Unassembled WGS sequence"/>
</dbReference>
<evidence type="ECO:0000256" key="1">
    <source>
        <dbReference type="ARBA" id="ARBA00038240"/>
    </source>
</evidence>
<dbReference type="InterPro" id="IPR002575">
    <property type="entry name" value="Aminoglycoside_PTrfase"/>
</dbReference>
<dbReference type="InterPro" id="IPR050249">
    <property type="entry name" value="Pseudomonas-type_ThrB"/>
</dbReference>
<dbReference type="InterPro" id="IPR011009">
    <property type="entry name" value="Kinase-like_dom_sf"/>
</dbReference>
<dbReference type="Proteomes" id="UP000276178">
    <property type="component" value="Unassembled WGS sequence"/>
</dbReference>
<dbReference type="AlphaFoldDB" id="A0A3M8ASZ7"/>
<dbReference type="EMBL" id="RHHN01000040">
    <property type="protein sequence ID" value="RNB54314.1"/>
    <property type="molecule type" value="Genomic_DNA"/>
</dbReference>
<reference evidence="4 5" key="1">
    <citation type="submission" date="2018-10" db="EMBL/GenBank/DDBJ databases">
        <title>Phylogenomics of Brevibacillus.</title>
        <authorList>
            <person name="Dunlap C."/>
        </authorList>
    </citation>
    <scope>NUCLEOTIDE SEQUENCE [LARGE SCALE GENOMIC DNA]</scope>
    <source>
        <strain evidence="4 5">NRRL NRS 1219</strain>
    </source>
</reference>
<keyword evidence="6" id="KW-1185">Reference proteome</keyword>
<dbReference type="GO" id="GO:0004413">
    <property type="term" value="F:homoserine kinase activity"/>
    <property type="evidence" value="ECO:0007669"/>
    <property type="project" value="TreeGrafter"/>
</dbReference>
<dbReference type="PANTHER" id="PTHR21064:SF6">
    <property type="entry name" value="AMINOGLYCOSIDE PHOSPHOTRANSFERASE DOMAIN-CONTAINING PROTEIN"/>
    <property type="match status" value="1"/>
</dbReference>
<evidence type="ECO:0000313" key="5">
    <source>
        <dbReference type="Proteomes" id="UP000276178"/>
    </source>
</evidence>
<comment type="similarity">
    <text evidence="1">Belongs to the pseudomonas-type ThrB family.</text>
</comment>
<dbReference type="RefSeq" id="WP_007786252.1">
    <property type="nucleotide sequence ID" value="NZ_BJOD01000062.1"/>
</dbReference>
<evidence type="ECO:0000259" key="2">
    <source>
        <dbReference type="Pfam" id="PF01636"/>
    </source>
</evidence>
<dbReference type="SUPFAM" id="SSF56112">
    <property type="entry name" value="Protein kinase-like (PK-like)"/>
    <property type="match status" value="1"/>
</dbReference>
<evidence type="ECO:0000313" key="4">
    <source>
        <dbReference type="EMBL" id="RNB54314.1"/>
    </source>
</evidence>
<protein>
    <submittedName>
        <fullName evidence="3">Aminoglycoside phosphotransferase</fullName>
    </submittedName>
    <submittedName>
        <fullName evidence="4">Serine kinase</fullName>
    </submittedName>
</protein>
<dbReference type="OrthoDB" id="1995036at2"/>
<comment type="caution">
    <text evidence="4">The sequence shown here is derived from an EMBL/GenBank/DDBJ whole genome shotgun (WGS) entry which is preliminary data.</text>
</comment>
<organism evidence="4 5">
    <name type="scientific">Brevibacillus agri</name>
    <dbReference type="NCBI Taxonomy" id="51101"/>
    <lineage>
        <taxon>Bacteria</taxon>
        <taxon>Bacillati</taxon>
        <taxon>Bacillota</taxon>
        <taxon>Bacilli</taxon>
        <taxon>Bacillales</taxon>
        <taxon>Paenibacillaceae</taxon>
        <taxon>Brevibacillus</taxon>
    </lineage>
</organism>
<evidence type="ECO:0000313" key="6">
    <source>
        <dbReference type="Proteomes" id="UP000317180"/>
    </source>
</evidence>
<keyword evidence="4" id="KW-0808">Transferase</keyword>
<dbReference type="Pfam" id="PF01636">
    <property type="entry name" value="APH"/>
    <property type="match status" value="1"/>
</dbReference>
<dbReference type="GO" id="GO:0009088">
    <property type="term" value="P:threonine biosynthetic process"/>
    <property type="evidence" value="ECO:0007669"/>
    <property type="project" value="TreeGrafter"/>
</dbReference>
<evidence type="ECO:0000313" key="3">
    <source>
        <dbReference type="EMBL" id="GED28183.1"/>
    </source>
</evidence>
<dbReference type="PANTHER" id="PTHR21064">
    <property type="entry name" value="AMINOGLYCOSIDE PHOSPHOTRANSFERASE DOMAIN-CONTAINING PROTEIN-RELATED"/>
    <property type="match status" value="1"/>
</dbReference>
<dbReference type="EMBL" id="BJOD01000062">
    <property type="protein sequence ID" value="GED28183.1"/>
    <property type="molecule type" value="Genomic_DNA"/>
</dbReference>
<reference evidence="3 6" key="2">
    <citation type="submission" date="2019-06" db="EMBL/GenBank/DDBJ databases">
        <title>Whole genome shotgun sequence of Brevibacillus agri NBRC 15538.</title>
        <authorList>
            <person name="Hosoyama A."/>
            <person name="Uohara A."/>
            <person name="Ohji S."/>
            <person name="Ichikawa N."/>
        </authorList>
    </citation>
    <scope>NUCLEOTIDE SEQUENCE [LARGE SCALE GENOMIC DNA]</scope>
    <source>
        <strain evidence="3 6">NBRC 15538</strain>
    </source>
</reference>
<sequence>MSHSSAELWKEHVEVFHQVAKHAIHSYPNLSQATVDLLNYSENATYLVKNVPTAEKYVLRVCRPGYHTKAEIEGEVHWISSIYQDTSVEVSLPIAGKNGEYIQTVQLDSDSQEYCCVLFTFLEGEAPDAHNETELVKQFELIGEISAHFHQHAIDNWAAFREIKRPTWDYETILGERPIWGRWQDGVAITPERLHLFQQVADIIKPRLDRFGKDANRFGLIHADLRNTNLLVLDEQVKVIDFDDSGFGWYLFDLASSLTFIEHKPYVPDLIQAWLKGYRKVRALSKEEELEIPTFIMMRRLQLIAWIGSRENETTRELGGEYTEQTDALARQYLEYSKRFF</sequence>
<keyword evidence="4" id="KW-0418">Kinase</keyword>
<name>A0A3M8ASZ7_9BACL</name>
<gene>
    <name evidence="3" type="ORF">BAG01nite_42850</name>
    <name evidence="4" type="ORF">EB820_14190</name>
</gene>